<evidence type="ECO:0000313" key="7">
    <source>
        <dbReference type="Proteomes" id="UP001519332"/>
    </source>
</evidence>
<keyword evidence="7" id="KW-1185">Reference proteome</keyword>
<accession>A0ABS4TDF4</accession>
<dbReference type="InterPro" id="IPR003594">
    <property type="entry name" value="HATPase_dom"/>
</dbReference>
<dbReference type="Proteomes" id="UP001519332">
    <property type="component" value="Unassembled WGS sequence"/>
</dbReference>
<evidence type="ECO:0000256" key="4">
    <source>
        <dbReference type="SAM" id="Phobius"/>
    </source>
</evidence>
<dbReference type="PANTHER" id="PTHR24421:SF63">
    <property type="entry name" value="SENSOR HISTIDINE KINASE DESK"/>
    <property type="match status" value="1"/>
</dbReference>
<dbReference type="EC" id="2.7.13.3" evidence="6"/>
<dbReference type="InterPro" id="IPR050482">
    <property type="entry name" value="Sensor_HK_TwoCompSys"/>
</dbReference>
<dbReference type="RefSeq" id="WP_209637932.1">
    <property type="nucleotide sequence ID" value="NZ_JAGINW010000001.1"/>
</dbReference>
<dbReference type="SUPFAM" id="SSF55874">
    <property type="entry name" value="ATPase domain of HSP90 chaperone/DNA topoisomerase II/histidine kinase"/>
    <property type="match status" value="1"/>
</dbReference>
<dbReference type="CDD" id="cd16917">
    <property type="entry name" value="HATPase_UhpB-NarQ-NarX-like"/>
    <property type="match status" value="1"/>
</dbReference>
<name>A0ABS4TDF4_9PSEU</name>
<feature type="transmembrane region" description="Helical" evidence="4">
    <location>
        <begin position="129"/>
        <end position="148"/>
    </location>
</feature>
<feature type="transmembrane region" description="Helical" evidence="4">
    <location>
        <begin position="78"/>
        <end position="95"/>
    </location>
</feature>
<evidence type="ECO:0000313" key="6">
    <source>
        <dbReference type="EMBL" id="MBP2322454.1"/>
    </source>
</evidence>
<keyword evidence="4" id="KW-0472">Membrane</keyword>
<keyword evidence="1 6" id="KW-0808">Transferase</keyword>
<feature type="transmembrane region" description="Helical" evidence="4">
    <location>
        <begin position="45"/>
        <end position="66"/>
    </location>
</feature>
<proteinExistence type="predicted"/>
<keyword evidence="4" id="KW-1133">Transmembrane helix</keyword>
<reference evidence="6 7" key="1">
    <citation type="submission" date="2021-03" db="EMBL/GenBank/DDBJ databases">
        <title>Sequencing the genomes of 1000 actinobacteria strains.</title>
        <authorList>
            <person name="Klenk H.-P."/>
        </authorList>
    </citation>
    <scope>NUCLEOTIDE SEQUENCE [LARGE SCALE GENOMIC DNA]</scope>
    <source>
        <strain evidence="6 7">DSM 46670</strain>
    </source>
</reference>
<evidence type="ECO:0000256" key="3">
    <source>
        <dbReference type="ARBA" id="ARBA00023012"/>
    </source>
</evidence>
<dbReference type="SMART" id="SM00387">
    <property type="entry name" value="HATPase_c"/>
    <property type="match status" value="1"/>
</dbReference>
<keyword evidence="4" id="KW-0812">Transmembrane</keyword>
<comment type="caution">
    <text evidence="6">The sequence shown here is derived from an EMBL/GenBank/DDBJ whole genome shotgun (WGS) entry which is preliminary data.</text>
</comment>
<gene>
    <name evidence="6" type="ORF">JOF56_002839</name>
</gene>
<dbReference type="Pfam" id="PF07730">
    <property type="entry name" value="HisKA_3"/>
    <property type="match status" value="1"/>
</dbReference>
<protein>
    <submittedName>
        <fullName evidence="6">Two-component system sensor histidine kinase DesK</fullName>
        <ecNumber evidence="6">2.7.13.3</ecNumber>
    </submittedName>
</protein>
<dbReference type="Gene3D" id="3.30.565.10">
    <property type="entry name" value="Histidine kinase-like ATPase, C-terminal domain"/>
    <property type="match status" value="1"/>
</dbReference>
<dbReference type="InterPro" id="IPR011712">
    <property type="entry name" value="Sig_transdc_His_kin_sub3_dim/P"/>
</dbReference>
<feature type="domain" description="Histidine kinase/HSP90-like ATPase" evidence="5">
    <location>
        <begin position="292"/>
        <end position="381"/>
    </location>
</feature>
<keyword evidence="3" id="KW-0902">Two-component regulatory system</keyword>
<sequence length="381" mass="40995">MSEAALESLRRSTRNTLLFTDLMVGLLPLGFLVQADPVPDVSRMVILLVGAVGFVFVHARGVYQAINSEWRPFPLRRVYALCGLAIALACFATSIDTGRGALSALLVSMAVSEFFIARPIGVAWRHIGAVLAMYLAASSLVAVLSGHAEEVGSTALLVPLLVLLTAYGIGVTYRQWEGALKLEEARRAAAELATTRERLRLAEDLHDILGHALEVVSLKSELAARLDDPVKSRNEMVEVQRLARNALRDVRALAHGNRPTDLATELVGARKLLESAGIACDVDADLSTLTGSERELFGRVLRESVTNALRHADPRKCTVTLTVRPGQVVLRVVNDGTVPIEREGEGTGLAGLARRITAADGEFTAQVVEPASFEVIASLPR</sequence>
<evidence type="ECO:0000256" key="1">
    <source>
        <dbReference type="ARBA" id="ARBA00022679"/>
    </source>
</evidence>
<feature type="transmembrane region" description="Helical" evidence="4">
    <location>
        <begin position="154"/>
        <end position="173"/>
    </location>
</feature>
<organism evidence="6 7">
    <name type="scientific">Kibdelosporangium banguiense</name>
    <dbReference type="NCBI Taxonomy" id="1365924"/>
    <lineage>
        <taxon>Bacteria</taxon>
        <taxon>Bacillati</taxon>
        <taxon>Actinomycetota</taxon>
        <taxon>Actinomycetes</taxon>
        <taxon>Pseudonocardiales</taxon>
        <taxon>Pseudonocardiaceae</taxon>
        <taxon>Kibdelosporangium</taxon>
    </lineage>
</organism>
<dbReference type="InterPro" id="IPR036890">
    <property type="entry name" value="HATPase_C_sf"/>
</dbReference>
<evidence type="ECO:0000259" key="5">
    <source>
        <dbReference type="SMART" id="SM00387"/>
    </source>
</evidence>
<dbReference type="EMBL" id="JAGINW010000001">
    <property type="protein sequence ID" value="MBP2322454.1"/>
    <property type="molecule type" value="Genomic_DNA"/>
</dbReference>
<dbReference type="Gene3D" id="1.20.5.1930">
    <property type="match status" value="1"/>
</dbReference>
<keyword evidence="2 6" id="KW-0418">Kinase</keyword>
<dbReference type="PANTHER" id="PTHR24421">
    <property type="entry name" value="NITRATE/NITRITE SENSOR PROTEIN NARX-RELATED"/>
    <property type="match status" value="1"/>
</dbReference>
<dbReference type="GO" id="GO:0004673">
    <property type="term" value="F:protein histidine kinase activity"/>
    <property type="evidence" value="ECO:0007669"/>
    <property type="project" value="UniProtKB-EC"/>
</dbReference>
<evidence type="ECO:0000256" key="2">
    <source>
        <dbReference type="ARBA" id="ARBA00022777"/>
    </source>
</evidence>